<evidence type="ECO:0000259" key="1">
    <source>
        <dbReference type="Pfam" id="PF14529"/>
    </source>
</evidence>
<dbReference type="EMBL" id="AJVK01035423">
    <property type="status" value="NOT_ANNOTATED_CDS"/>
    <property type="molecule type" value="Genomic_DNA"/>
</dbReference>
<dbReference type="AlphaFoldDB" id="A0A1B0GQ11"/>
<name>A0A1B0GQ11_PHLPP</name>
<proteinExistence type="predicted"/>
<sequence length="92" mass="10135">MGDFNASNTLWGSSKTDNRGHMIEEVTLDENTIILNDGSKTNLSLAHGTFNSVDLTLTVPYLGPRFLWELLAHLQVVKSGLKMQLTGLFLSV</sequence>
<keyword evidence="3" id="KW-1185">Reference proteome</keyword>
<organism evidence="2 3">
    <name type="scientific">Phlebotomus papatasi</name>
    <name type="common">Sandfly</name>
    <dbReference type="NCBI Taxonomy" id="29031"/>
    <lineage>
        <taxon>Eukaryota</taxon>
        <taxon>Metazoa</taxon>
        <taxon>Ecdysozoa</taxon>
        <taxon>Arthropoda</taxon>
        <taxon>Hexapoda</taxon>
        <taxon>Insecta</taxon>
        <taxon>Pterygota</taxon>
        <taxon>Neoptera</taxon>
        <taxon>Endopterygota</taxon>
        <taxon>Diptera</taxon>
        <taxon>Nematocera</taxon>
        <taxon>Psychodoidea</taxon>
        <taxon>Psychodidae</taxon>
        <taxon>Phlebotomus</taxon>
        <taxon>Phlebotomus</taxon>
    </lineage>
</organism>
<evidence type="ECO:0000313" key="3">
    <source>
        <dbReference type="Proteomes" id="UP000092462"/>
    </source>
</evidence>
<dbReference type="InterPro" id="IPR036691">
    <property type="entry name" value="Endo/exonu/phosph_ase_sf"/>
</dbReference>
<dbReference type="Proteomes" id="UP000092462">
    <property type="component" value="Unassembled WGS sequence"/>
</dbReference>
<dbReference type="SUPFAM" id="SSF56219">
    <property type="entry name" value="DNase I-like"/>
    <property type="match status" value="1"/>
</dbReference>
<dbReference type="VEuPathDB" id="VectorBase:PPAI008723"/>
<evidence type="ECO:0000313" key="2">
    <source>
        <dbReference type="EnsemblMetazoa" id="PPAI008723-PA"/>
    </source>
</evidence>
<protein>
    <recommendedName>
        <fullName evidence="1">Endonuclease/exonuclease/phosphatase domain-containing protein</fullName>
    </recommendedName>
</protein>
<dbReference type="GO" id="GO:0003824">
    <property type="term" value="F:catalytic activity"/>
    <property type="evidence" value="ECO:0007669"/>
    <property type="project" value="InterPro"/>
</dbReference>
<reference evidence="2" key="1">
    <citation type="submission" date="2022-08" db="UniProtKB">
        <authorList>
            <consortium name="EnsemblMetazoa"/>
        </authorList>
    </citation>
    <scope>IDENTIFICATION</scope>
    <source>
        <strain evidence="2">Israel</strain>
    </source>
</reference>
<accession>A0A1B0GQ11</accession>
<dbReference type="Gene3D" id="3.60.10.10">
    <property type="entry name" value="Endonuclease/exonuclease/phosphatase"/>
    <property type="match status" value="1"/>
</dbReference>
<dbReference type="Pfam" id="PF14529">
    <property type="entry name" value="Exo_endo_phos_2"/>
    <property type="match status" value="1"/>
</dbReference>
<dbReference type="EnsemblMetazoa" id="PPAI008723-RA">
    <property type="protein sequence ID" value="PPAI008723-PA"/>
    <property type="gene ID" value="PPAI008723"/>
</dbReference>
<feature type="domain" description="Endonuclease/exonuclease/phosphatase" evidence="1">
    <location>
        <begin position="1"/>
        <end position="65"/>
    </location>
</feature>
<dbReference type="InterPro" id="IPR005135">
    <property type="entry name" value="Endo/exonuclease/phosphatase"/>
</dbReference>